<dbReference type="InterPro" id="IPR007709">
    <property type="entry name" value="N-FG_amidohydro"/>
</dbReference>
<gene>
    <name evidence="1" type="ORF">HQN59_00515</name>
</gene>
<dbReference type="SUPFAM" id="SSF53187">
    <property type="entry name" value="Zn-dependent exopeptidases"/>
    <property type="match status" value="1"/>
</dbReference>
<dbReference type="Gene3D" id="3.40.630.40">
    <property type="entry name" value="Zn-dependent exopeptidases"/>
    <property type="match status" value="1"/>
</dbReference>
<dbReference type="RefSeq" id="WP_176065024.1">
    <property type="nucleotide sequence ID" value="NZ_JABWMJ010000001.1"/>
</dbReference>
<dbReference type="Proteomes" id="UP000529637">
    <property type="component" value="Unassembled WGS sequence"/>
</dbReference>
<accession>A0A7Y6TUU8</accession>
<keyword evidence="1" id="KW-0378">Hydrolase</keyword>
<reference evidence="1 2" key="1">
    <citation type="submission" date="2020-06" db="EMBL/GenBank/DDBJ databases">
        <title>Schlegella sp. ID0723 isolated from air conditioner.</title>
        <authorList>
            <person name="Kim D.Y."/>
            <person name="Kim D.-U."/>
        </authorList>
    </citation>
    <scope>NUCLEOTIDE SEQUENCE [LARGE SCALE GENOMIC DNA]</scope>
    <source>
        <strain evidence="1 2">ID0723</strain>
    </source>
</reference>
<name>A0A7Y6TUU8_9BURK</name>
<keyword evidence="2" id="KW-1185">Reference proteome</keyword>
<evidence type="ECO:0000313" key="1">
    <source>
        <dbReference type="EMBL" id="NUZ04232.1"/>
    </source>
</evidence>
<dbReference type="EMBL" id="JABWMJ010000001">
    <property type="protein sequence ID" value="NUZ04232.1"/>
    <property type="molecule type" value="Genomic_DNA"/>
</dbReference>
<comment type="caution">
    <text evidence="1">The sequence shown here is derived from an EMBL/GenBank/DDBJ whole genome shotgun (WGS) entry which is preliminary data.</text>
</comment>
<protein>
    <submittedName>
        <fullName evidence="1">N-formylglutamate amidohydrolase</fullName>
    </submittedName>
</protein>
<dbReference type="GO" id="GO:0016787">
    <property type="term" value="F:hydrolase activity"/>
    <property type="evidence" value="ECO:0007669"/>
    <property type="project" value="UniProtKB-KW"/>
</dbReference>
<sequence length="290" mass="32349">MPAERPDPAALLIHGPAEPVVPLVLDSPHSGCVFPVDFGSVLSEFDLREDEDAFIDELYRPASERGVPLIAAQFPRTYVDANRHRGDIDLELIEGGRWPYEYVPSGKAALGKALLWRTLDDGRPIYDRKLSVDEVQRRIERFHAPYHQALIDRIEATHARFGASWHINCHSMNAVAGPQGEGGQGSSRADFVVGDRDGTTCDAGFTELVRSILAGMGYDVRVNDPYKGVELVRAYSDPARGRMSLQLEINKRLYMDERARAKHAGFATLQKNLMTLIDTLVDELGPRVRR</sequence>
<dbReference type="AlphaFoldDB" id="A0A7Y6TUU8"/>
<dbReference type="Pfam" id="PF05013">
    <property type="entry name" value="FGase"/>
    <property type="match status" value="1"/>
</dbReference>
<evidence type="ECO:0000313" key="2">
    <source>
        <dbReference type="Proteomes" id="UP000529637"/>
    </source>
</evidence>
<proteinExistence type="predicted"/>
<organism evidence="1 2">
    <name type="scientific">Piscinibacter koreensis</name>
    <dbReference type="NCBI Taxonomy" id="2742824"/>
    <lineage>
        <taxon>Bacteria</taxon>
        <taxon>Pseudomonadati</taxon>
        <taxon>Pseudomonadota</taxon>
        <taxon>Betaproteobacteria</taxon>
        <taxon>Burkholderiales</taxon>
        <taxon>Sphaerotilaceae</taxon>
        <taxon>Piscinibacter</taxon>
    </lineage>
</organism>